<dbReference type="GO" id="GO:0019752">
    <property type="term" value="P:carboxylic acid metabolic process"/>
    <property type="evidence" value="ECO:0000318"/>
    <property type="project" value="GO_Central"/>
</dbReference>
<reference evidence="5" key="1">
    <citation type="journal article" date="2011" name="Nature">
        <title>Genome sequence and analysis of the tuber crop potato.</title>
        <authorList>
            <consortium name="The Potato Genome Sequencing Consortium"/>
        </authorList>
    </citation>
    <scope>NUCLEOTIDE SEQUENCE [LARGE SCALE GENOMIC DNA]</scope>
    <source>
        <strain evidence="5">cv. DM1-3 516 R44</strain>
    </source>
</reference>
<dbReference type="InterPro" id="IPR005181">
    <property type="entry name" value="SASA"/>
</dbReference>
<dbReference type="Gene3D" id="3.40.50.1110">
    <property type="entry name" value="SGNH hydrolase"/>
    <property type="match status" value="1"/>
</dbReference>
<proteinExistence type="predicted"/>
<reference evidence="4" key="2">
    <citation type="submission" date="2015-06" db="UniProtKB">
        <authorList>
            <consortium name="EnsemblPlants"/>
        </authorList>
    </citation>
    <scope>IDENTIFICATION</scope>
    <source>
        <strain evidence="4">DM1-3 516 R44</strain>
    </source>
</reference>
<dbReference type="InParanoid" id="M1A9C7"/>
<dbReference type="InterPro" id="IPR052940">
    <property type="entry name" value="Carb_Esterase_6"/>
</dbReference>
<evidence type="ECO:0000313" key="5">
    <source>
        <dbReference type="Proteomes" id="UP000011115"/>
    </source>
</evidence>
<gene>
    <name evidence="4" type="primary">LOC107060244</name>
</gene>
<dbReference type="RefSeq" id="XP_015163362.1">
    <property type="nucleotide sequence ID" value="XM_015307876.1"/>
</dbReference>
<evidence type="ECO:0000256" key="2">
    <source>
        <dbReference type="SAM" id="SignalP"/>
    </source>
</evidence>
<dbReference type="HOGENOM" id="CLU_056093_1_0_1"/>
<dbReference type="KEGG" id="sot:107060244"/>
<keyword evidence="5" id="KW-1185">Reference proteome</keyword>
<dbReference type="PANTHER" id="PTHR31988">
    <property type="entry name" value="ESTERASE, PUTATIVE (DUF303)-RELATED"/>
    <property type="match status" value="1"/>
</dbReference>
<dbReference type="OMA" id="CAMAGNR"/>
<dbReference type="SMR" id="M1A9C7"/>
<dbReference type="Gramene" id="PGSC0003DMT400017725">
    <property type="protein sequence ID" value="PGSC0003DMT400017725"/>
    <property type="gene ID" value="PGSC0003DMG400006876"/>
</dbReference>
<dbReference type="GeneID" id="107060244"/>
<dbReference type="Gramene" id="RHC01H1G2734.2.1">
    <property type="protein sequence ID" value="RHC01H1G2734.2.1"/>
    <property type="gene ID" value="RHC01H1G2734.2"/>
</dbReference>
<evidence type="ECO:0000313" key="4">
    <source>
        <dbReference type="EnsemblPlants" id="PGSC0003DMT400017725"/>
    </source>
</evidence>
<name>M1A9C7_SOLTU</name>
<dbReference type="SUPFAM" id="SSF52266">
    <property type="entry name" value="SGNH hydrolase"/>
    <property type="match status" value="1"/>
</dbReference>
<dbReference type="Proteomes" id="UP000011115">
    <property type="component" value="Unassembled WGS sequence"/>
</dbReference>
<feature type="chain" id="PRO_5004011117" description="Sialate O-acetylesterase domain-containing protein" evidence="2">
    <location>
        <begin position="23"/>
        <end position="260"/>
    </location>
</feature>
<dbReference type="InterPro" id="IPR036514">
    <property type="entry name" value="SGNH_hydro_sf"/>
</dbReference>
<organism evidence="4 5">
    <name type="scientific">Solanum tuberosum</name>
    <name type="common">Potato</name>
    <dbReference type="NCBI Taxonomy" id="4113"/>
    <lineage>
        <taxon>Eukaryota</taxon>
        <taxon>Viridiplantae</taxon>
        <taxon>Streptophyta</taxon>
        <taxon>Embryophyta</taxon>
        <taxon>Tracheophyta</taxon>
        <taxon>Spermatophyta</taxon>
        <taxon>Magnoliopsida</taxon>
        <taxon>eudicotyledons</taxon>
        <taxon>Gunneridae</taxon>
        <taxon>Pentapetalae</taxon>
        <taxon>asterids</taxon>
        <taxon>lamiids</taxon>
        <taxon>Solanales</taxon>
        <taxon>Solanaceae</taxon>
        <taxon>Solanoideae</taxon>
        <taxon>Solaneae</taxon>
        <taxon>Solanum</taxon>
    </lineage>
</organism>
<dbReference type="AlphaFoldDB" id="M1A9C7"/>
<dbReference type="eggNOG" id="ENOG502RGKB">
    <property type="taxonomic scope" value="Eukaryota"/>
</dbReference>
<accession>M1A9C7</accession>
<evidence type="ECO:0000259" key="3">
    <source>
        <dbReference type="Pfam" id="PF03629"/>
    </source>
</evidence>
<dbReference type="OrthoDB" id="42638at2759"/>
<dbReference type="EnsemblPlants" id="PGSC0003DMT400017725">
    <property type="protein sequence ID" value="PGSC0003DMT400017725"/>
    <property type="gene ID" value="PGSC0003DMG400006876"/>
</dbReference>
<feature type="signal peptide" evidence="2">
    <location>
        <begin position="1"/>
        <end position="22"/>
    </location>
</feature>
<evidence type="ECO:0000256" key="1">
    <source>
        <dbReference type="ARBA" id="ARBA00022801"/>
    </source>
</evidence>
<keyword evidence="1" id="KW-0378">Hydrolase</keyword>
<dbReference type="GO" id="GO:0052689">
    <property type="term" value="F:carboxylic ester hydrolase activity"/>
    <property type="evidence" value="ECO:0000318"/>
    <property type="project" value="GO_Central"/>
</dbReference>
<sequence>MAKSMALLMIMALSYFTAIANSQVKNIFLLAGQSNMSGLGGVVNNTWDGIVPLECSPNPAILKLDAKLQWVEATEPLHADIDTNVTCGIGPGMPFANSLLNKTSFLGEVGLVPCAMAGNRISQWQKGTFLYNQLVMRAKAAAVQECGVTRAMLWYQGESDTTLLSNANAYKGKMQQFFTDLRSDVGIPDLLIIQVALASGTNYTDIVREAQLNPDLANVVTVDARGLELHKDNLHLTASSQVFLGHMMADAYLQTISTTS</sequence>
<dbReference type="Pfam" id="PF03629">
    <property type="entry name" value="SASA"/>
    <property type="match status" value="1"/>
</dbReference>
<protein>
    <recommendedName>
        <fullName evidence="3">Sialate O-acetylesterase domain-containing protein</fullName>
    </recommendedName>
</protein>
<feature type="domain" description="Sialate O-acetylesterase" evidence="3">
    <location>
        <begin position="25"/>
        <end position="254"/>
    </location>
</feature>
<dbReference type="PANTHER" id="PTHR31988:SF20">
    <property type="entry name" value="SIALATE O-ACETYLESTERASE DOMAIN-CONTAINING PROTEIN"/>
    <property type="match status" value="1"/>
</dbReference>
<keyword evidence="2" id="KW-0732">Signal</keyword>
<dbReference type="PaxDb" id="4113-PGSC0003DMT400017725"/>